<name>A0ABT7VVZ3_9GAMM</name>
<protein>
    <submittedName>
        <fullName evidence="1">Uncharacterized protein</fullName>
    </submittedName>
</protein>
<dbReference type="Proteomes" id="UP001171945">
    <property type="component" value="Unassembled WGS sequence"/>
</dbReference>
<accession>A0ABT7VVZ3</accession>
<reference evidence="1" key="1">
    <citation type="submission" date="2023-06" db="EMBL/GenBank/DDBJ databases">
        <title>Uncultivated large filamentous bacteria from sulfidic sediments reveal new species and different genomic features in energy metabolism and defense.</title>
        <authorList>
            <person name="Fonseca A."/>
        </authorList>
    </citation>
    <scope>NUCLEOTIDE SEQUENCE</scope>
    <source>
        <strain evidence="1">HSG4</strain>
    </source>
</reference>
<gene>
    <name evidence="1" type="ORF">QUF54_10445</name>
</gene>
<sequence>DLSVMTDPPEVDILLLKRQSAKWTAAQRALLPDGIRNSKASHILIEFKYTESFNEKALQQALGYDIFFKRAKELS</sequence>
<feature type="non-terminal residue" evidence="1">
    <location>
        <position position="1"/>
    </location>
</feature>
<comment type="caution">
    <text evidence="1">The sequence shown here is derived from an EMBL/GenBank/DDBJ whole genome shotgun (WGS) entry which is preliminary data.</text>
</comment>
<keyword evidence="2" id="KW-1185">Reference proteome</keyword>
<evidence type="ECO:0000313" key="1">
    <source>
        <dbReference type="EMBL" id="MDM8563760.1"/>
    </source>
</evidence>
<organism evidence="1 2">
    <name type="scientific">Candidatus Marithioploca araucensis</name>
    <dbReference type="NCBI Taxonomy" id="70273"/>
    <lineage>
        <taxon>Bacteria</taxon>
        <taxon>Pseudomonadati</taxon>
        <taxon>Pseudomonadota</taxon>
        <taxon>Gammaproteobacteria</taxon>
        <taxon>Thiotrichales</taxon>
        <taxon>Thiotrichaceae</taxon>
        <taxon>Candidatus Marithioploca</taxon>
    </lineage>
</organism>
<dbReference type="EMBL" id="JAUCGM010000853">
    <property type="protein sequence ID" value="MDM8563760.1"/>
    <property type="molecule type" value="Genomic_DNA"/>
</dbReference>
<evidence type="ECO:0000313" key="2">
    <source>
        <dbReference type="Proteomes" id="UP001171945"/>
    </source>
</evidence>
<proteinExistence type="predicted"/>